<evidence type="ECO:0000256" key="2">
    <source>
        <dbReference type="ARBA" id="ARBA00022827"/>
    </source>
</evidence>
<dbReference type="Pfam" id="PF01494">
    <property type="entry name" value="FAD_binding_3"/>
    <property type="match status" value="1"/>
</dbReference>
<dbReference type="PANTHER" id="PTHR46720:SF3">
    <property type="entry name" value="FAD-BINDING DOMAIN-CONTAINING PROTEIN-RELATED"/>
    <property type="match status" value="1"/>
</dbReference>
<dbReference type="GO" id="GO:0044550">
    <property type="term" value="P:secondary metabolite biosynthetic process"/>
    <property type="evidence" value="ECO:0007669"/>
    <property type="project" value="TreeGrafter"/>
</dbReference>
<dbReference type="SUPFAM" id="SSF54373">
    <property type="entry name" value="FAD-linked reductases, C-terminal domain"/>
    <property type="match status" value="1"/>
</dbReference>
<protein>
    <recommendedName>
        <fullName evidence="4">FAD-binding domain-containing protein</fullName>
    </recommendedName>
</protein>
<evidence type="ECO:0000256" key="3">
    <source>
        <dbReference type="ARBA" id="ARBA00023002"/>
    </source>
</evidence>
<sequence length="475" mass="52188">MNSSAKFRVAIIGGGIGGLTFAVSLNKNCKNVVVDLYESAAAFTEVGAGIGVWPRVWEIYQELGLRDDLLAIASDSEQTRSVPTARVLEYRKADQTEGIDFHGNTQRIRFTSFHRAEFQAALVRHLPQSYNIYFSKRLKSYTETPSGEMVLEFLDGSTAACDILVGCDGIKSAVRSVLYHSLVKEAELAGDIAQAACFRREAIPQWSGYIAYRALFPRDRLEAACPGHPALTRSLLVCYISLHAGRTDKSLSQCFGKNKHIVIYPVSQEHFINIVAFVADFKSQGAIYPEPWVRESGKEELAALFSNWEPDVQILFNCLDKVSAWVINTLPSLHTYAGSRVALVGDAAHAMEPHQGSGAGQAAEDAFILATILGHPSVTKETLANALLIYDEIRRPFSQQIVEKSRLTGIHYDLHCPGIENVTERASAQGAISTRQLEAIGKKLDDLITWAGTSSIMDDRDRALELLEAGLKAQV</sequence>
<evidence type="ECO:0000313" key="5">
    <source>
        <dbReference type="EMBL" id="KAF9815126.1"/>
    </source>
</evidence>
<accession>A0A8H7P384</accession>
<dbReference type="GO" id="GO:0071949">
    <property type="term" value="F:FAD binding"/>
    <property type="evidence" value="ECO:0007669"/>
    <property type="project" value="InterPro"/>
</dbReference>
<gene>
    <name evidence="5" type="ORF">IEO21_04744</name>
</gene>
<reference evidence="5" key="2">
    <citation type="journal article" name="Front. Microbiol.">
        <title>Degradative Capacity of Two Strains of Rhodonia placenta: From Phenotype to Genotype.</title>
        <authorList>
            <person name="Kolle M."/>
            <person name="Horta M.A.C."/>
            <person name="Nowrousian M."/>
            <person name="Ohm R.A."/>
            <person name="Benz J.P."/>
            <person name="Pilgard A."/>
        </authorList>
    </citation>
    <scope>NUCLEOTIDE SEQUENCE</scope>
    <source>
        <strain evidence="5">FPRL280</strain>
    </source>
</reference>
<organism evidence="5 6">
    <name type="scientific">Rhodonia placenta</name>
    <dbReference type="NCBI Taxonomy" id="104341"/>
    <lineage>
        <taxon>Eukaryota</taxon>
        <taxon>Fungi</taxon>
        <taxon>Dikarya</taxon>
        <taxon>Basidiomycota</taxon>
        <taxon>Agaricomycotina</taxon>
        <taxon>Agaricomycetes</taxon>
        <taxon>Polyporales</taxon>
        <taxon>Adustoporiaceae</taxon>
        <taxon>Rhodonia</taxon>
    </lineage>
</organism>
<dbReference type="Gene3D" id="3.50.50.60">
    <property type="entry name" value="FAD/NAD(P)-binding domain"/>
    <property type="match status" value="1"/>
</dbReference>
<evidence type="ECO:0000256" key="1">
    <source>
        <dbReference type="ARBA" id="ARBA00022630"/>
    </source>
</evidence>
<keyword evidence="1" id="KW-0285">Flavoprotein</keyword>
<dbReference type="AlphaFoldDB" id="A0A8H7P384"/>
<dbReference type="SUPFAM" id="SSF51905">
    <property type="entry name" value="FAD/NAD(P)-binding domain"/>
    <property type="match status" value="1"/>
</dbReference>
<evidence type="ECO:0000313" key="6">
    <source>
        <dbReference type="Proteomes" id="UP000639403"/>
    </source>
</evidence>
<keyword evidence="3" id="KW-0560">Oxidoreductase</keyword>
<dbReference type="GO" id="GO:0016491">
    <property type="term" value="F:oxidoreductase activity"/>
    <property type="evidence" value="ECO:0007669"/>
    <property type="project" value="UniProtKB-KW"/>
</dbReference>
<evidence type="ECO:0000259" key="4">
    <source>
        <dbReference type="Pfam" id="PF01494"/>
    </source>
</evidence>
<name>A0A8H7P384_9APHY</name>
<dbReference type="PANTHER" id="PTHR46720">
    <property type="entry name" value="HYDROXYLASE, PUTATIVE (AFU_ORTHOLOGUE AFUA_3G01460)-RELATED"/>
    <property type="match status" value="1"/>
</dbReference>
<proteinExistence type="predicted"/>
<dbReference type="InterPro" id="IPR051104">
    <property type="entry name" value="FAD_monoxygenase"/>
</dbReference>
<dbReference type="PRINTS" id="PR00420">
    <property type="entry name" value="RNGMNOXGNASE"/>
</dbReference>
<dbReference type="EMBL" id="JADOXO010000075">
    <property type="protein sequence ID" value="KAF9815126.1"/>
    <property type="molecule type" value="Genomic_DNA"/>
</dbReference>
<dbReference type="InterPro" id="IPR036188">
    <property type="entry name" value="FAD/NAD-bd_sf"/>
</dbReference>
<dbReference type="Proteomes" id="UP000639403">
    <property type="component" value="Unassembled WGS sequence"/>
</dbReference>
<keyword evidence="2" id="KW-0274">FAD</keyword>
<feature type="domain" description="FAD-binding" evidence="4">
    <location>
        <begin position="8"/>
        <end position="404"/>
    </location>
</feature>
<dbReference type="InterPro" id="IPR002938">
    <property type="entry name" value="FAD-bd"/>
</dbReference>
<reference evidence="5" key="1">
    <citation type="submission" date="2020-11" db="EMBL/GenBank/DDBJ databases">
        <authorList>
            <person name="Koelle M."/>
            <person name="Horta M.A.C."/>
            <person name="Nowrousian M."/>
            <person name="Ohm R.A."/>
            <person name="Benz P."/>
            <person name="Pilgard A."/>
        </authorList>
    </citation>
    <scope>NUCLEOTIDE SEQUENCE</scope>
    <source>
        <strain evidence="5">FPRL280</strain>
    </source>
</reference>
<comment type="caution">
    <text evidence="5">The sequence shown here is derived from an EMBL/GenBank/DDBJ whole genome shotgun (WGS) entry which is preliminary data.</text>
</comment>